<feature type="region of interest" description="Disordered" evidence="1">
    <location>
        <begin position="2341"/>
        <end position="2360"/>
    </location>
</feature>
<keyword evidence="3" id="KW-1185">Reference proteome</keyword>
<dbReference type="Pfam" id="PF14858">
    <property type="entry name" value="CFAP54_N"/>
    <property type="match status" value="1"/>
</dbReference>
<dbReference type="Proteomes" id="UP001165065">
    <property type="component" value="Unassembled WGS sequence"/>
</dbReference>
<evidence type="ECO:0000256" key="1">
    <source>
        <dbReference type="SAM" id="MobiDB-lite"/>
    </source>
</evidence>
<reference evidence="3" key="1">
    <citation type="journal article" date="2023" name="Commun. Biol.">
        <title>Genome analysis of Parmales, the sister group of diatoms, reveals the evolutionary specialization of diatoms from phago-mixotrophs to photoautotrophs.</title>
        <authorList>
            <person name="Ban H."/>
            <person name="Sato S."/>
            <person name="Yoshikawa S."/>
            <person name="Yamada K."/>
            <person name="Nakamura Y."/>
            <person name="Ichinomiya M."/>
            <person name="Sato N."/>
            <person name="Blanc-Mathieu R."/>
            <person name="Endo H."/>
            <person name="Kuwata A."/>
            <person name="Ogata H."/>
        </authorList>
    </citation>
    <scope>NUCLEOTIDE SEQUENCE [LARGE SCALE GENOMIC DNA]</scope>
</reference>
<gene>
    <name evidence="2" type="ORF">TrCOL_g8037</name>
</gene>
<feature type="compositionally biased region" description="Acidic residues" evidence="1">
    <location>
        <begin position="1458"/>
        <end position="1468"/>
    </location>
</feature>
<dbReference type="PANTHER" id="PTHR33487:SF1">
    <property type="entry name" value="CILIA- AND FLAGELLA-ASSOCIATED PROTEIN 54"/>
    <property type="match status" value="1"/>
</dbReference>
<proteinExistence type="predicted"/>
<accession>A0A9W7L351</accession>
<dbReference type="PANTHER" id="PTHR33487">
    <property type="entry name" value="CILIA- AND FLAGELLA-ASSOCIATED PROTEIN 54"/>
    <property type="match status" value="1"/>
</dbReference>
<comment type="caution">
    <text evidence="2">The sequence shown here is derived from an EMBL/GenBank/DDBJ whole genome shotgun (WGS) entry which is preliminary data.</text>
</comment>
<protein>
    <submittedName>
        <fullName evidence="2">Uncharacterized protein</fullName>
    </submittedName>
</protein>
<name>A0A9W7L351_9STRA</name>
<dbReference type="OrthoDB" id="2104158at2759"/>
<evidence type="ECO:0000313" key="2">
    <source>
        <dbReference type="EMBL" id="GMI24775.1"/>
    </source>
</evidence>
<dbReference type="GO" id="GO:0060271">
    <property type="term" value="P:cilium assembly"/>
    <property type="evidence" value="ECO:0007669"/>
    <property type="project" value="TreeGrafter"/>
</dbReference>
<feature type="region of interest" description="Disordered" evidence="1">
    <location>
        <begin position="373"/>
        <end position="406"/>
    </location>
</feature>
<dbReference type="EMBL" id="BRYA01000593">
    <property type="protein sequence ID" value="GMI24775.1"/>
    <property type="molecule type" value="Genomic_DNA"/>
</dbReference>
<feature type="region of interest" description="Disordered" evidence="1">
    <location>
        <begin position="818"/>
        <end position="837"/>
    </location>
</feature>
<feature type="region of interest" description="Disordered" evidence="1">
    <location>
        <begin position="526"/>
        <end position="555"/>
    </location>
</feature>
<feature type="compositionally biased region" description="Basic and acidic residues" evidence="1">
    <location>
        <begin position="526"/>
        <end position="538"/>
    </location>
</feature>
<evidence type="ECO:0000313" key="3">
    <source>
        <dbReference type="Proteomes" id="UP001165065"/>
    </source>
</evidence>
<sequence>MGVEAGTRVEDFSDFFQRSIVTACKDKLARIITDVGAPPVEVAGTKDIIEQVNKFLYWAELKLSAEDTIPLFNSSAQQLSEMGELSVAKLIYQSALDLTGKATEPEGTLSTAKSAFMIKNKVLAIYGIASCEIKDLLHHDPNIKYPNTLKHLLTCLRQIQGGMDHILSIKDAASRETLAWMILNGTTTLFSVCDPLFNLGFARQVVEFFNWSILALESLTITSATRHLPWRMRLYGLVCYCYEDMGQLDEAKAALERATAKVATLRAEEEQDPPLPLAVENLLSAAEKDCARLKFKYAIISPNADADAEATPSTKEGIAEMLRTIVKIEGDYPKALVETLVDYNSRHLNSEVAETAPVLSGLIDYITDVLENTDVPEPEATSPRSEKSSPRSPRDAQGEDGDSPDDAVAAVVEETEVSLSVSQQFLASIPVSVLTSLVKELYRLKLASLFAIVLSYCSGYFKSRNEHSMEVAFALKNNLPPPASNEKTNLKNVVTNATTYEVIDPDTLKVVETEIELLRTLDELERWEPKVDPPPEEAKDGDEEPQDDNAPSEPNADLLSTQVLLANPEPELTILELSDISLPMELYIGVVDVLDRCAKQRGTGPILKQRPDFLTDAILRIFNPYTTQLIKTIEETGDSGELNPLILKTTVRALLVINSLMVSLDVDDVLLRAEVGLRLSLLLADFVEDERRAISVLRSTLAFVDIRRAELIDPSLHQPAYSDDTAALTRASITTDVDDLSAMQGRERLGAFAYAGQGVFGAGSQLDPTNLAIASIHSDLFITACRVELKLGRDVTESHGVHVEKLKLKRKKEKLAASKVAQQDAKKKPQKKTNAGGLAATANSMATTSNGGTMTATNTMAGTLGVTSGGQVVDTSVPYCQFTESVLLTECKKNCYQRALLQIEMSTSRRDVDLVEMEALLEDAKGLLEEAKVKENGLLASVADMQDDAYSKPVSGRCPPSPTVLSRSHNSITVAVRPFELVGPKHSKLPAIHHIKLFGKPSGAGTDVSLNNVDFPGTGVSVPFDPNSKTAPPITVTGLPTNDSYVFAIAAFDENDDIIGSVGKMCDPVEALNPFPLPLLWGYLAQRSLELNCLKVATDSSAVVINGVLHRLAEGHHSNLKRGWEAKPANGISMRPSIVDRMPDAVVQTFVKAICIWVDSREPPDGSIGGQVETLKTIKIMQLAAAAAAIADDAQLVKAVVWRGYHLMLPVFGLDSIDPYTIQALFLLQQAMLVVPKEKWDTAMHSVFACLSYQIGKGGSGLAEVEAVKVALFGSNGDASVEAEVVKEESDDSTGADGNDAIISYTTAEQKSLFDVWQDFRAFSSLSDASFIDAVSIPPPIPPQPEFDEDGNEIKTSEDAELDRMGEFRINRDVGSKLSEDPTAAMDLLNETFGVYHEKYLKFWCMICKQAIQVGSIDVASGWIENMWVKRSGASELVINVLEKESTGWPKYVRENEAVDDEEDEEVEAPPSPSKMKKMGSSLTMTGGSLVGNGEGEGGPETIAPGPDDKEMLMVLGDIEAYKAFVDLNDALLFGKDYLDEECSKDADVKGLQSAAKAAGLTAVVVSLSPTFADGVATDLAIEIEDVDMEQDKDELETLLDADLVERREVLLQRAEEGDVPDGNEDDEEQGPFVLDNRVCAMQAVKSAMFRFGTSAWRSRCARAWTKLSYHCMHMFNLVTCSNMTPHLFSRDVLSDREIRLSAEPWLNCSAYLLDMLEILGMSQQKEEEDGEGDGAPDAGLTGTAAVGLGFHDDNGIDTRDIDVDWICQYVIYSLKALCCARQWQALVDLGRRLNRVTNNKAARESFPLIIFAQQRLVVRARRKFESRVADRDKFVREFEEEQAKKPKRRYRVASKVEKTDEERAFDKGRIKLENKVSDARGELRIHEQRLVDIQGEDENVKKALSGAVEGLRAGRHAMMKFIHVKDDPSVDNESAVRSILTSYNRTIALLRDKRETESLVEALGDVGDFMMTLGRVEDANKSWCDGVDALFNTLDAYKHWREVLKGLGGEKAEEINHAKIVEELGPEMCLVGGVLLGKLAKFCCKDDEDRRLEHCLLAAELFRAPFSLGLPHPQRLCDFSSYQASQFLIGRNLFCDERKLDCSTVCASLAEVAEVLMQNSLSALALPSICLREYLCRYKNFSVDGVVKARLQKVEACVDAGFVADGLSALAGIMTGSGLPRVLGGYAGEVKDDGGGRDGETREGLNFYGKKEFNNSLSVHDEGNKGAMSWLLGQTEDEDVATEDDGDAFGLGAGEAGLTNEVKELYGEDVIDKLLVVRVKCILRLSENPKLPVVAKAEDGGDVEVKLEGLYGEMVKTAREMSANLLNKVMKKVAKSAETSGAEGEEVAEEKKGEEGSRTGLATVEDIRKAVCCIIFKAQMDLRARKYKSARKLASSCLALMTRCSEGGMELRDDIVIGGGNENVIKVGIDSKQWLECRHILASCALFQGRLSDCRDICEAGCIEGREVREGVWTRRLKLLAVHSAVQMGVDEAEGEVKLLCGEYMEAESRRFGYVDALLAYVGILEQKALRLPALSAADVYTELRKMLVDAEGIVKGIAEEGGWIGNCPLTYSDIRTNEMGAEVMAPLSTALAEKEFGEGFIAKVDVGDEVCPTPLSNLYLNSVRYLAYLRYRVSKAYSDAVPKAVAVDVNSLGEDFEMVLEEDKEDLMKTSLRNAELGLSTLRHVGVVHPSVRGGLMLQVGLGRMWMALRGSGSLDDAREALEGALTVFWESGGFDRPMMRSACLHLVNLYGNVEGGGEEELKVAIHWLMKAASLAGLDKRLKCDVDGLVGAMSMAGIAEDVDESVLQEIGDGDVEGRGLMCWFLSALKERDFVPLNNGLASEVIKVHSALWKRVQGYREEVCCGREELMLKMEEVEVEGEEGGEGERVEKSVSVEVKNSLVCAQWYDADGDDLVLDDTQQSENELHPWVNLMMVIGCGEGEEAGGGKGGKGGKDNKKGGKGGKGAEEEVGGVDVVKKMAEKFGEEVGPLLICQGEVRVKSKDVLAMKDRASEMRSRLEKFHQLKGDDGMNPPEGLLVSYVQFIKDMLELMGRGAKGGEGEVLDGDGDMLVLPLNVESLILLEGFFDLEGGCNGQSVEYAYMLRDAFFKK</sequence>
<dbReference type="InterPro" id="IPR027912">
    <property type="entry name" value="CFAP54"/>
</dbReference>
<feature type="region of interest" description="Disordered" evidence="1">
    <location>
        <begin position="1458"/>
        <end position="1481"/>
    </location>
</feature>
<feature type="region of interest" description="Disordered" evidence="1">
    <location>
        <begin position="2945"/>
        <end position="2969"/>
    </location>
</feature>
<organism evidence="2 3">
    <name type="scientific">Triparma columacea</name>
    <dbReference type="NCBI Taxonomy" id="722753"/>
    <lineage>
        <taxon>Eukaryota</taxon>
        <taxon>Sar</taxon>
        <taxon>Stramenopiles</taxon>
        <taxon>Ochrophyta</taxon>
        <taxon>Bolidophyceae</taxon>
        <taxon>Parmales</taxon>
        <taxon>Triparmaceae</taxon>
        <taxon>Triparma</taxon>
    </lineage>
</organism>
<feature type="compositionally biased region" description="Basic and acidic residues" evidence="1">
    <location>
        <begin position="384"/>
        <end position="397"/>
    </location>
</feature>